<dbReference type="GO" id="GO:0032299">
    <property type="term" value="C:ribonuclease H2 complex"/>
    <property type="evidence" value="ECO:0007669"/>
    <property type="project" value="TreeGrafter"/>
</dbReference>
<feature type="domain" description="RNase H type-2" evidence="12">
    <location>
        <begin position="9"/>
        <end position="232"/>
    </location>
</feature>
<comment type="function">
    <text evidence="2 11">Endonuclease that specifically degrades the RNA of RNA-DNA hybrids.</text>
</comment>
<keyword evidence="6 10" id="KW-0540">Nuclease</keyword>
<feature type="binding site" evidence="10">
    <location>
        <position position="16"/>
    </location>
    <ligand>
        <name>a divalent metal cation</name>
        <dbReference type="ChEBI" id="CHEBI:60240"/>
    </ligand>
</feature>
<keyword evidence="14" id="KW-1185">Reference proteome</keyword>
<evidence type="ECO:0000256" key="8">
    <source>
        <dbReference type="ARBA" id="ARBA00022759"/>
    </source>
</evidence>
<dbReference type="EMBL" id="CP030140">
    <property type="protein sequence ID" value="AWX69296.1"/>
    <property type="molecule type" value="Genomic_DNA"/>
</dbReference>
<evidence type="ECO:0000256" key="6">
    <source>
        <dbReference type="ARBA" id="ARBA00022722"/>
    </source>
</evidence>
<dbReference type="EC" id="3.1.26.4" evidence="11"/>
<evidence type="ECO:0000313" key="14">
    <source>
        <dbReference type="Proteomes" id="UP000250218"/>
    </source>
</evidence>
<dbReference type="Gene3D" id="3.30.420.10">
    <property type="entry name" value="Ribonuclease H-like superfamily/Ribonuclease H"/>
    <property type="match status" value="1"/>
</dbReference>
<dbReference type="InterPro" id="IPR001352">
    <property type="entry name" value="RNase_HII/HIII"/>
</dbReference>
<dbReference type="AlphaFoldDB" id="A0A2Z4NCT1"/>
<evidence type="ECO:0000256" key="11">
    <source>
        <dbReference type="RuleBase" id="RU003515"/>
    </source>
</evidence>
<evidence type="ECO:0000313" key="13">
    <source>
        <dbReference type="EMBL" id="AWX69296.1"/>
    </source>
</evidence>
<protein>
    <recommendedName>
        <fullName evidence="11">Ribonuclease</fullName>
        <ecNumber evidence="11">3.1.26.4</ecNumber>
    </recommendedName>
</protein>
<evidence type="ECO:0000256" key="10">
    <source>
        <dbReference type="PROSITE-ProRule" id="PRU01319"/>
    </source>
</evidence>
<dbReference type="GO" id="GO:0046872">
    <property type="term" value="F:metal ion binding"/>
    <property type="evidence" value="ECO:0007669"/>
    <property type="project" value="UniProtKB-KW"/>
</dbReference>
<keyword evidence="7 10" id="KW-0479">Metal-binding</keyword>
<dbReference type="PROSITE" id="PS51975">
    <property type="entry name" value="RNASE_H_2"/>
    <property type="match status" value="1"/>
</dbReference>
<dbReference type="GO" id="GO:0005737">
    <property type="term" value="C:cytoplasm"/>
    <property type="evidence" value="ECO:0007669"/>
    <property type="project" value="UniProtKB-SubCell"/>
</dbReference>
<evidence type="ECO:0000256" key="4">
    <source>
        <dbReference type="ARBA" id="ARBA00008378"/>
    </source>
</evidence>
<dbReference type="CDD" id="cd06590">
    <property type="entry name" value="RNase_HII_bacteria_HIII_like"/>
    <property type="match status" value="1"/>
</dbReference>
<keyword evidence="8 10" id="KW-0255">Endonuclease</keyword>
<organism evidence="13 14">
    <name type="scientific">[Mycoplasma] anseris</name>
    <dbReference type="NCBI Taxonomy" id="92400"/>
    <lineage>
        <taxon>Bacteria</taxon>
        <taxon>Bacillati</taxon>
        <taxon>Mycoplasmatota</taxon>
        <taxon>Mycoplasmoidales</taxon>
        <taxon>Metamycoplasmataceae</taxon>
        <taxon>Metamycoplasma</taxon>
    </lineage>
</organism>
<accession>A0A2Z4NCT1</accession>
<evidence type="ECO:0000259" key="12">
    <source>
        <dbReference type="PROSITE" id="PS51975"/>
    </source>
</evidence>
<dbReference type="KEGG" id="mane:DP065_00800"/>
<feature type="binding site" evidence="10">
    <location>
        <position position="15"/>
    </location>
    <ligand>
        <name>a divalent metal cation</name>
        <dbReference type="ChEBI" id="CHEBI:60240"/>
    </ligand>
</feature>
<proteinExistence type="inferred from homology"/>
<comment type="catalytic activity">
    <reaction evidence="1 10 11">
        <text>Endonucleolytic cleavage to 5'-phosphomonoester.</text>
        <dbReference type="EC" id="3.1.26.4"/>
    </reaction>
</comment>
<sequence>MMIDMELFKDFIGIDETGVGDYFSPIVSVACFIPKENYQKVIELNVKDSKKLSDKKICEIAPLLINLVHFQKTVLTQGGYNKLIQSKINNNEIKTLLHINSLNNFLKKHDLNNSVIIDQYTSSRNIFDHHLFKLNNIDWIKLKIPKVQIVLETKAEDKALSVACASIIARYYLLKLMEKQNLEWNLVFPLGASKIVDEVASEIILHYGIDTLNQIAKISFKTTNKAIEIAEQKKLKTD</sequence>
<dbReference type="GO" id="GO:0004523">
    <property type="term" value="F:RNA-DNA hybrid ribonuclease activity"/>
    <property type="evidence" value="ECO:0007669"/>
    <property type="project" value="UniProtKB-UniRule"/>
</dbReference>
<keyword evidence="9 10" id="KW-0378">Hydrolase</keyword>
<dbReference type="GO" id="GO:0006298">
    <property type="term" value="P:mismatch repair"/>
    <property type="evidence" value="ECO:0007669"/>
    <property type="project" value="TreeGrafter"/>
</dbReference>
<gene>
    <name evidence="13" type="ORF">DP065_00800</name>
</gene>
<dbReference type="PANTHER" id="PTHR10954:SF23">
    <property type="entry name" value="RIBONUCLEASE"/>
    <property type="match status" value="1"/>
</dbReference>
<dbReference type="GO" id="GO:0043137">
    <property type="term" value="P:DNA replication, removal of RNA primer"/>
    <property type="evidence" value="ECO:0007669"/>
    <property type="project" value="TreeGrafter"/>
</dbReference>
<comment type="cofactor">
    <cofactor evidence="10">
        <name>Mn(2+)</name>
        <dbReference type="ChEBI" id="CHEBI:29035"/>
    </cofactor>
    <cofactor evidence="10">
        <name>Mg(2+)</name>
        <dbReference type="ChEBI" id="CHEBI:18420"/>
    </cofactor>
    <text evidence="10">Manganese or magnesium. Binds 1 divalent metal ion per monomer in the absence of substrate. May bind a second metal ion after substrate binding.</text>
</comment>
<evidence type="ECO:0000256" key="2">
    <source>
        <dbReference type="ARBA" id="ARBA00004065"/>
    </source>
</evidence>
<dbReference type="Proteomes" id="UP000250218">
    <property type="component" value="Chromosome"/>
</dbReference>
<dbReference type="Pfam" id="PF01351">
    <property type="entry name" value="RNase_HII"/>
    <property type="match status" value="1"/>
</dbReference>
<comment type="similarity">
    <text evidence="4">Belongs to the RNase HII family. RnhC subfamily.</text>
</comment>
<name>A0A2Z4NCT1_9BACT</name>
<dbReference type="SUPFAM" id="SSF53098">
    <property type="entry name" value="Ribonuclease H-like"/>
    <property type="match status" value="1"/>
</dbReference>
<keyword evidence="5" id="KW-0963">Cytoplasm</keyword>
<evidence type="ECO:0000256" key="1">
    <source>
        <dbReference type="ARBA" id="ARBA00000077"/>
    </source>
</evidence>
<dbReference type="InterPro" id="IPR024567">
    <property type="entry name" value="RNase_HII/HIII_dom"/>
</dbReference>
<evidence type="ECO:0000256" key="5">
    <source>
        <dbReference type="ARBA" id="ARBA00022490"/>
    </source>
</evidence>
<evidence type="ECO:0000256" key="7">
    <source>
        <dbReference type="ARBA" id="ARBA00022723"/>
    </source>
</evidence>
<comment type="subcellular location">
    <subcellularLocation>
        <location evidence="3">Cytoplasm</location>
    </subcellularLocation>
</comment>
<dbReference type="InterPro" id="IPR036397">
    <property type="entry name" value="RNaseH_sf"/>
</dbReference>
<evidence type="ECO:0000256" key="3">
    <source>
        <dbReference type="ARBA" id="ARBA00004496"/>
    </source>
</evidence>
<evidence type="ECO:0000256" key="9">
    <source>
        <dbReference type="ARBA" id="ARBA00022801"/>
    </source>
</evidence>
<dbReference type="InterPro" id="IPR012337">
    <property type="entry name" value="RNaseH-like_sf"/>
</dbReference>
<reference evidence="14" key="1">
    <citation type="submission" date="2018-06" db="EMBL/GenBank/DDBJ databases">
        <title>Complete genome sequences of Mycoplasma anatis, M. anseris and M. cloacale type strains.</title>
        <authorList>
            <person name="Grozner D."/>
            <person name="Forro B."/>
            <person name="Sulyok K.M."/>
            <person name="Marton S."/>
            <person name="Kreizinger Z."/>
            <person name="Banyai K."/>
            <person name="Gyuranecz M."/>
        </authorList>
    </citation>
    <scope>NUCLEOTIDE SEQUENCE [LARGE SCALE GENOMIC DNA]</scope>
    <source>
        <strain evidence="14">ATCC 49234</strain>
    </source>
</reference>
<dbReference type="PANTHER" id="PTHR10954">
    <property type="entry name" value="RIBONUCLEASE H2 SUBUNIT A"/>
    <property type="match status" value="1"/>
</dbReference>
<feature type="binding site" evidence="10">
    <location>
        <position position="118"/>
    </location>
    <ligand>
        <name>a divalent metal cation</name>
        <dbReference type="ChEBI" id="CHEBI:60240"/>
    </ligand>
</feature>
<dbReference type="GO" id="GO:0003723">
    <property type="term" value="F:RNA binding"/>
    <property type="evidence" value="ECO:0007669"/>
    <property type="project" value="UniProtKB-UniRule"/>
</dbReference>